<name>A0AAD9GLH8_9STRA</name>
<evidence type="ECO:0000313" key="1">
    <source>
        <dbReference type="EMBL" id="KAK1940949.1"/>
    </source>
</evidence>
<dbReference type="EMBL" id="JASMQC010000013">
    <property type="protein sequence ID" value="KAK1940949.1"/>
    <property type="molecule type" value="Genomic_DNA"/>
</dbReference>
<gene>
    <name evidence="1" type="ORF">P3T76_007655</name>
</gene>
<evidence type="ECO:0000313" key="2">
    <source>
        <dbReference type="Proteomes" id="UP001259832"/>
    </source>
</evidence>
<dbReference type="AlphaFoldDB" id="A0AAD9GLH8"/>
<protein>
    <submittedName>
        <fullName evidence="1">Uncharacterized protein</fullName>
    </submittedName>
</protein>
<proteinExistence type="predicted"/>
<comment type="caution">
    <text evidence="1">The sequence shown here is derived from an EMBL/GenBank/DDBJ whole genome shotgun (WGS) entry which is preliminary data.</text>
</comment>
<dbReference type="Proteomes" id="UP001259832">
    <property type="component" value="Unassembled WGS sequence"/>
</dbReference>
<accession>A0AAD9GLH8</accession>
<sequence>MYERFIDALEDGRQATREEVTAADLLRDQQIRERSLTLRQNHRRESHRVRVMLVRRGEDPMEELLRLRDDHEAAMALVEVQTPPVQEAAQQLQELGIATTGNNRYIALPTIEPSTVDIWPRLNRFLHGVQPFFIP</sequence>
<reference evidence="1" key="1">
    <citation type="submission" date="2023-08" db="EMBL/GenBank/DDBJ databases">
        <title>Reference Genome Resource for the Citrus Pathogen Phytophthora citrophthora.</title>
        <authorList>
            <person name="Moller H."/>
            <person name="Coetzee B."/>
            <person name="Rose L.J."/>
            <person name="Van Niekerk J.M."/>
        </authorList>
    </citation>
    <scope>NUCLEOTIDE SEQUENCE</scope>
    <source>
        <strain evidence="1">STE-U-9442</strain>
    </source>
</reference>
<keyword evidence="2" id="KW-1185">Reference proteome</keyword>
<organism evidence="1 2">
    <name type="scientific">Phytophthora citrophthora</name>
    <dbReference type="NCBI Taxonomy" id="4793"/>
    <lineage>
        <taxon>Eukaryota</taxon>
        <taxon>Sar</taxon>
        <taxon>Stramenopiles</taxon>
        <taxon>Oomycota</taxon>
        <taxon>Peronosporomycetes</taxon>
        <taxon>Peronosporales</taxon>
        <taxon>Peronosporaceae</taxon>
        <taxon>Phytophthora</taxon>
    </lineage>
</organism>